<dbReference type="AlphaFoldDB" id="A0A927BPQ3"/>
<dbReference type="EMBL" id="JACXIZ010000007">
    <property type="protein sequence ID" value="MBD2843997.1"/>
    <property type="molecule type" value="Genomic_DNA"/>
</dbReference>
<sequence>MGIHLKRTSIMLAAMLIVCAVWAGVTAAAAPERMPDWAASEIAYWKSNGLLQGNANGEIEPGRNVTRAELAAMLNRVFGYIADDAPDFRDVPAGAWYAADIRKAAAAGIMEGTGGALVEPQRHVTRAEAAVMLARAFQVEATAAATVPFADDDAIPDWADAAVYALKDAGYVAGTPDGLYLPAKPLTRAEAIKMIHNAMGALIADDAIHSGMTGGNLVVNTAGGTLKDAAFTGDVYLAPGIGEGDFTISGTTIAGTLYIGAGGVNSIVITDSEIGTVIVNKSGGPVRIVFEGAEAGEVIVLTAGGKLVLDADSVIGTLYGKAAASIAGSGTIKLAVVQASGIVLEITPEALKLDGQTVVIGGVTVSQGYEAGSDPASGGSNGGNGAGTARKTALYTYEEAAAKLADDGAEGLVKTYLGFLGDPTYTPSIANPEVEMPDLVNAATFVDYEFTVKPSIFPSLRGVNSSVLSVDRKVLWLGTDEGVTRIELATNRMTAYDAAGRQLADDRVLLLIDDGARGVFAITETGVSHIYQ</sequence>
<gene>
    <name evidence="3" type="ORF">IDH44_02235</name>
</gene>
<evidence type="ECO:0000313" key="4">
    <source>
        <dbReference type="Proteomes" id="UP000621560"/>
    </source>
</evidence>
<dbReference type="InterPro" id="IPR001119">
    <property type="entry name" value="SLH_dom"/>
</dbReference>
<feature type="chain" id="PRO_5038711766" evidence="1">
    <location>
        <begin position="24"/>
        <end position="532"/>
    </location>
</feature>
<evidence type="ECO:0000259" key="2">
    <source>
        <dbReference type="PROSITE" id="PS51272"/>
    </source>
</evidence>
<feature type="domain" description="SLH" evidence="2">
    <location>
        <begin position="149"/>
        <end position="209"/>
    </location>
</feature>
<feature type="signal peptide" evidence="1">
    <location>
        <begin position="1"/>
        <end position="23"/>
    </location>
</feature>
<dbReference type="Pfam" id="PF00395">
    <property type="entry name" value="SLH"/>
    <property type="match status" value="3"/>
</dbReference>
<dbReference type="PROSITE" id="PS51272">
    <property type="entry name" value="SLH"/>
    <property type="match status" value="3"/>
</dbReference>
<dbReference type="PANTHER" id="PTHR43308:SF5">
    <property type="entry name" value="S-LAYER PROTEIN _ PEPTIDOGLYCAN ENDO-BETA-N-ACETYLGLUCOSAMINIDASE"/>
    <property type="match status" value="1"/>
</dbReference>
<name>A0A927BPQ3_9BACL</name>
<feature type="domain" description="SLH" evidence="2">
    <location>
        <begin position="25"/>
        <end position="83"/>
    </location>
</feature>
<dbReference type="RefSeq" id="WP_190914257.1">
    <property type="nucleotide sequence ID" value="NZ_JACXIZ010000007.1"/>
</dbReference>
<keyword evidence="4" id="KW-1185">Reference proteome</keyword>
<feature type="domain" description="SLH" evidence="2">
    <location>
        <begin position="84"/>
        <end position="147"/>
    </location>
</feature>
<comment type="caution">
    <text evidence="3">The sequence shown here is derived from an EMBL/GenBank/DDBJ whole genome shotgun (WGS) entry which is preliminary data.</text>
</comment>
<reference evidence="3" key="1">
    <citation type="submission" date="2020-09" db="EMBL/GenBank/DDBJ databases">
        <title>A novel bacterium of genus Paenibacillus, isolated from South China Sea.</title>
        <authorList>
            <person name="Huang H."/>
            <person name="Mo K."/>
            <person name="Hu Y."/>
        </authorList>
    </citation>
    <scope>NUCLEOTIDE SEQUENCE</scope>
    <source>
        <strain evidence="3">IB182496</strain>
    </source>
</reference>
<evidence type="ECO:0000313" key="3">
    <source>
        <dbReference type="EMBL" id="MBD2843997.1"/>
    </source>
</evidence>
<dbReference type="InterPro" id="IPR051465">
    <property type="entry name" value="Cell_Envelope_Struct_Comp"/>
</dbReference>
<protein>
    <submittedName>
        <fullName evidence="3">S-layer homology domain-containing protein</fullName>
    </submittedName>
</protein>
<evidence type="ECO:0000256" key="1">
    <source>
        <dbReference type="SAM" id="SignalP"/>
    </source>
</evidence>
<dbReference type="PANTHER" id="PTHR43308">
    <property type="entry name" value="OUTER MEMBRANE PROTEIN ALPHA-RELATED"/>
    <property type="match status" value="1"/>
</dbReference>
<organism evidence="3 4">
    <name type="scientific">Paenibacillus sabuli</name>
    <dbReference type="NCBI Taxonomy" id="2772509"/>
    <lineage>
        <taxon>Bacteria</taxon>
        <taxon>Bacillati</taxon>
        <taxon>Bacillota</taxon>
        <taxon>Bacilli</taxon>
        <taxon>Bacillales</taxon>
        <taxon>Paenibacillaceae</taxon>
        <taxon>Paenibacillus</taxon>
    </lineage>
</organism>
<proteinExistence type="predicted"/>
<accession>A0A927BPQ3</accession>
<dbReference type="Proteomes" id="UP000621560">
    <property type="component" value="Unassembled WGS sequence"/>
</dbReference>
<keyword evidence="1" id="KW-0732">Signal</keyword>